<name>A0ACB9ZMI9_CATRO</name>
<protein>
    <submittedName>
        <fullName evidence="1">Uncharacterized protein</fullName>
    </submittedName>
</protein>
<evidence type="ECO:0000313" key="2">
    <source>
        <dbReference type="Proteomes" id="UP001060085"/>
    </source>
</evidence>
<keyword evidence="2" id="KW-1185">Reference proteome</keyword>
<gene>
    <name evidence="1" type="ORF">M9H77_34253</name>
</gene>
<comment type="caution">
    <text evidence="1">The sequence shown here is derived from an EMBL/GenBank/DDBJ whole genome shotgun (WGS) entry which is preliminary data.</text>
</comment>
<dbReference type="Proteomes" id="UP001060085">
    <property type="component" value="Linkage Group LG08"/>
</dbReference>
<proteinExistence type="predicted"/>
<accession>A0ACB9ZMI9</accession>
<organism evidence="1 2">
    <name type="scientific">Catharanthus roseus</name>
    <name type="common">Madagascar periwinkle</name>
    <name type="synonym">Vinca rosea</name>
    <dbReference type="NCBI Taxonomy" id="4058"/>
    <lineage>
        <taxon>Eukaryota</taxon>
        <taxon>Viridiplantae</taxon>
        <taxon>Streptophyta</taxon>
        <taxon>Embryophyta</taxon>
        <taxon>Tracheophyta</taxon>
        <taxon>Spermatophyta</taxon>
        <taxon>Magnoliopsida</taxon>
        <taxon>eudicotyledons</taxon>
        <taxon>Gunneridae</taxon>
        <taxon>Pentapetalae</taxon>
        <taxon>asterids</taxon>
        <taxon>lamiids</taxon>
        <taxon>Gentianales</taxon>
        <taxon>Apocynaceae</taxon>
        <taxon>Rauvolfioideae</taxon>
        <taxon>Vinceae</taxon>
        <taxon>Catharanthinae</taxon>
        <taxon>Catharanthus</taxon>
    </lineage>
</organism>
<reference evidence="2" key="1">
    <citation type="journal article" date="2023" name="Nat. Plants">
        <title>Single-cell RNA sequencing provides a high-resolution roadmap for understanding the multicellular compartmentation of specialized metabolism.</title>
        <authorList>
            <person name="Sun S."/>
            <person name="Shen X."/>
            <person name="Li Y."/>
            <person name="Li Y."/>
            <person name="Wang S."/>
            <person name="Li R."/>
            <person name="Zhang H."/>
            <person name="Shen G."/>
            <person name="Guo B."/>
            <person name="Wei J."/>
            <person name="Xu J."/>
            <person name="St-Pierre B."/>
            <person name="Chen S."/>
            <person name="Sun C."/>
        </authorList>
    </citation>
    <scope>NUCLEOTIDE SEQUENCE [LARGE SCALE GENOMIC DNA]</scope>
</reference>
<dbReference type="EMBL" id="CM044708">
    <property type="protein sequence ID" value="KAI5648248.1"/>
    <property type="molecule type" value="Genomic_DNA"/>
</dbReference>
<evidence type="ECO:0000313" key="1">
    <source>
        <dbReference type="EMBL" id="KAI5648248.1"/>
    </source>
</evidence>
<sequence length="135" mass="15183">MRKKQFDKLVQEPAEGNAWHADHLVPVYQGGGECRLENMRTLCVTCHADVTAAQCAERRLAREMAKRQLKALMKNLKDAEESGEINGNIQDHEQFDNQEKMEEDLFVEVPGSAYSIGKPIITTRSPDQEPPSSIS</sequence>